<sequence>MAAQDPAPNGAVHVRAPTDADRRRGAGLRIVYCSFEGRYSDSPRAVHEALLARGADHEHTWLADPAGRNPFPPGVRTVPYGGPATVAALEAADLVVANTHLPFDWTKRPGARYLQTWHGTPLKRIHHDVLWAPEGRLARLDEDVARWDDLLSPNRASTERIRRAFAFGGPVHETGYPRNDVLLGPDRDRVRAAVRAGLGIPDGVTAVLWTPTWRDDLVNRSTGPGFALPLDLAAFGARLGRDHVLLLRLHDLVTGRPEVRPDGPVRDVSAHPDPRDLYLAADLMVTDYSSTMFDFAVTGKPMIFFTYDLELYRDRTRGFYFDLEPVAPGPLVRTGDELLTAIAAGPDDRYAARYREFRETFCHLEDGRATDRVLDLLFGPAAAGTPTAAGVTRAG</sequence>
<evidence type="ECO:0000256" key="6">
    <source>
        <dbReference type="ARBA" id="ARBA00023136"/>
    </source>
</evidence>
<dbReference type="InterPro" id="IPR043148">
    <property type="entry name" value="TagF_C"/>
</dbReference>
<dbReference type="GO" id="GO:0005886">
    <property type="term" value="C:plasma membrane"/>
    <property type="evidence" value="ECO:0007669"/>
    <property type="project" value="UniProtKB-SubCell"/>
</dbReference>
<dbReference type="InterPro" id="IPR043149">
    <property type="entry name" value="TagF_N"/>
</dbReference>
<evidence type="ECO:0000256" key="1">
    <source>
        <dbReference type="ARBA" id="ARBA00004202"/>
    </source>
</evidence>
<dbReference type="GO" id="GO:0047355">
    <property type="term" value="F:CDP-glycerol glycerophosphotransferase activity"/>
    <property type="evidence" value="ECO:0007669"/>
    <property type="project" value="UniProtKB-EC"/>
</dbReference>
<reference evidence="7" key="1">
    <citation type="submission" date="2020-02" db="EMBL/GenBank/DDBJ databases">
        <authorList>
            <person name="Meier V. D."/>
        </authorList>
    </citation>
    <scope>NUCLEOTIDE SEQUENCE</scope>
    <source>
        <strain evidence="7">AVDCRST_MAG41</strain>
    </source>
</reference>
<keyword evidence="5" id="KW-0777">Teichoic acid biosynthesis</keyword>
<gene>
    <name evidence="7" type="ORF">AVDCRST_MAG41-3298</name>
</gene>
<keyword evidence="6" id="KW-0472">Membrane</keyword>
<keyword evidence="3" id="KW-1003">Cell membrane</keyword>
<dbReference type="SUPFAM" id="SSF53756">
    <property type="entry name" value="UDP-Glycosyltransferase/glycogen phosphorylase"/>
    <property type="match status" value="1"/>
</dbReference>
<dbReference type="PANTHER" id="PTHR37316">
    <property type="entry name" value="TEICHOIC ACID GLYCEROL-PHOSPHATE PRIMASE"/>
    <property type="match status" value="1"/>
</dbReference>
<evidence type="ECO:0000313" key="7">
    <source>
        <dbReference type="EMBL" id="CAA9277082.1"/>
    </source>
</evidence>
<dbReference type="InterPro" id="IPR007554">
    <property type="entry name" value="Glycerophosphate_synth"/>
</dbReference>
<dbReference type="Pfam" id="PF04464">
    <property type="entry name" value="Glyphos_transf"/>
    <property type="match status" value="1"/>
</dbReference>
<name>A0A6J4JEK1_9ACTN</name>
<evidence type="ECO:0000256" key="2">
    <source>
        <dbReference type="ARBA" id="ARBA00010488"/>
    </source>
</evidence>
<proteinExistence type="inferred from homology"/>
<dbReference type="EC" id="2.7.8.12" evidence="7"/>
<dbReference type="InterPro" id="IPR051612">
    <property type="entry name" value="Teichoic_Acid_Biosynth"/>
</dbReference>
<dbReference type="EMBL" id="CADCTP010000303">
    <property type="protein sequence ID" value="CAA9277082.1"/>
    <property type="molecule type" value="Genomic_DNA"/>
</dbReference>
<protein>
    <submittedName>
        <fullName evidence="7">CDP-glycerol:poly(Glycerophosphate) glycerophosphotransferase</fullName>
        <ecNumber evidence="7">2.7.8.12</ecNumber>
    </submittedName>
</protein>
<evidence type="ECO:0000256" key="4">
    <source>
        <dbReference type="ARBA" id="ARBA00022679"/>
    </source>
</evidence>
<dbReference type="Gene3D" id="3.40.50.11820">
    <property type="match status" value="1"/>
</dbReference>
<dbReference type="Gene3D" id="3.40.50.12580">
    <property type="match status" value="1"/>
</dbReference>
<dbReference type="AlphaFoldDB" id="A0A6J4JEK1"/>
<evidence type="ECO:0000256" key="3">
    <source>
        <dbReference type="ARBA" id="ARBA00022475"/>
    </source>
</evidence>
<keyword evidence="4 7" id="KW-0808">Transferase</keyword>
<dbReference type="PANTHER" id="PTHR37316:SF3">
    <property type="entry name" value="TEICHOIC ACID GLYCEROL-PHOSPHATE TRANSFERASE"/>
    <property type="match status" value="1"/>
</dbReference>
<organism evidence="7">
    <name type="scientific">uncultured Mycobacteriales bacterium</name>
    <dbReference type="NCBI Taxonomy" id="581187"/>
    <lineage>
        <taxon>Bacteria</taxon>
        <taxon>Bacillati</taxon>
        <taxon>Actinomycetota</taxon>
        <taxon>Actinomycetes</taxon>
        <taxon>Mycobacteriales</taxon>
        <taxon>environmental samples</taxon>
    </lineage>
</organism>
<evidence type="ECO:0000256" key="5">
    <source>
        <dbReference type="ARBA" id="ARBA00022944"/>
    </source>
</evidence>
<comment type="subcellular location">
    <subcellularLocation>
        <location evidence="1">Cell membrane</location>
        <topology evidence="1">Peripheral membrane protein</topology>
    </subcellularLocation>
</comment>
<comment type="similarity">
    <text evidence="2">Belongs to the CDP-glycerol glycerophosphotransferase family.</text>
</comment>
<accession>A0A6J4JEK1</accession>
<dbReference type="GO" id="GO:0019350">
    <property type="term" value="P:teichoic acid biosynthetic process"/>
    <property type="evidence" value="ECO:0007669"/>
    <property type="project" value="UniProtKB-KW"/>
</dbReference>